<dbReference type="GeneID" id="8240683"/>
<dbReference type="PROSITE" id="PS51203">
    <property type="entry name" value="CS"/>
    <property type="match status" value="1"/>
</dbReference>
<dbReference type="EMBL" id="CP001323">
    <property type="protein sequence ID" value="ACO61227.1"/>
    <property type="molecule type" value="Genomic_DNA"/>
</dbReference>
<dbReference type="Proteomes" id="UP000002009">
    <property type="component" value="Chromosome 2"/>
</dbReference>
<feature type="region of interest" description="Disordered" evidence="1">
    <location>
        <begin position="256"/>
        <end position="280"/>
    </location>
</feature>
<dbReference type="Pfam" id="PF04969">
    <property type="entry name" value="CS"/>
    <property type="match status" value="1"/>
</dbReference>
<dbReference type="CDD" id="cd06466">
    <property type="entry name" value="p23_CS_SGT1_like"/>
    <property type="match status" value="1"/>
</dbReference>
<dbReference type="KEGG" id="mis:MICPUN_99056"/>
<evidence type="ECO:0000313" key="4">
    <source>
        <dbReference type="EMBL" id="ACO61227.1"/>
    </source>
</evidence>
<organism evidence="4 5">
    <name type="scientific">Micromonas commoda (strain RCC299 / NOUM17 / CCMP2709)</name>
    <name type="common">Picoplanktonic green alga</name>
    <dbReference type="NCBI Taxonomy" id="296587"/>
    <lineage>
        <taxon>Eukaryota</taxon>
        <taxon>Viridiplantae</taxon>
        <taxon>Chlorophyta</taxon>
        <taxon>Mamiellophyceae</taxon>
        <taxon>Mamiellales</taxon>
        <taxon>Mamiellaceae</taxon>
        <taxon>Micromonas</taxon>
    </lineage>
</organism>
<dbReference type="InParanoid" id="C1E027"/>
<protein>
    <recommendedName>
        <fullName evidence="6">SGS domain-containing protein</fullName>
    </recommendedName>
</protein>
<feature type="domain" description="SGS" evidence="2">
    <location>
        <begin position="186"/>
        <end position="280"/>
    </location>
</feature>
<dbReference type="OrthoDB" id="498176at2759"/>
<evidence type="ECO:0000313" key="5">
    <source>
        <dbReference type="Proteomes" id="UP000002009"/>
    </source>
</evidence>
<dbReference type="InterPro" id="IPR008978">
    <property type="entry name" value="HSP20-like_chaperone"/>
</dbReference>
<reference evidence="4 5" key="1">
    <citation type="journal article" date="2009" name="Science">
        <title>Green evolution and dynamic adaptations revealed by genomes of the marine picoeukaryotes Micromonas.</title>
        <authorList>
            <person name="Worden A.Z."/>
            <person name="Lee J.H."/>
            <person name="Mock T."/>
            <person name="Rouze P."/>
            <person name="Simmons M.P."/>
            <person name="Aerts A.L."/>
            <person name="Allen A.E."/>
            <person name="Cuvelier M.L."/>
            <person name="Derelle E."/>
            <person name="Everett M.V."/>
            <person name="Foulon E."/>
            <person name="Grimwood J."/>
            <person name="Gundlach H."/>
            <person name="Henrissat B."/>
            <person name="Napoli C."/>
            <person name="McDonald S.M."/>
            <person name="Parker M.S."/>
            <person name="Rombauts S."/>
            <person name="Salamov A."/>
            <person name="Von Dassow P."/>
            <person name="Badger J.H."/>
            <person name="Coutinho P.M."/>
            <person name="Demir E."/>
            <person name="Dubchak I."/>
            <person name="Gentemann C."/>
            <person name="Eikrem W."/>
            <person name="Gready J.E."/>
            <person name="John U."/>
            <person name="Lanier W."/>
            <person name="Lindquist E.A."/>
            <person name="Lucas S."/>
            <person name="Mayer K.F."/>
            <person name="Moreau H."/>
            <person name="Not F."/>
            <person name="Otillar R."/>
            <person name="Panaud O."/>
            <person name="Pangilinan J."/>
            <person name="Paulsen I."/>
            <person name="Piegu B."/>
            <person name="Poliakov A."/>
            <person name="Robbens S."/>
            <person name="Schmutz J."/>
            <person name="Toulza E."/>
            <person name="Wyss T."/>
            <person name="Zelensky A."/>
            <person name="Zhou K."/>
            <person name="Armbrust E.V."/>
            <person name="Bhattacharya D."/>
            <person name="Goodenough U.W."/>
            <person name="Van de Peer Y."/>
            <person name="Grigoriev I.V."/>
        </authorList>
    </citation>
    <scope>NUCLEOTIDE SEQUENCE [LARGE SCALE GENOMIC DNA]</scope>
    <source>
        <strain evidence="5">RCC299 / NOUM17</strain>
    </source>
</reference>
<dbReference type="FunCoup" id="C1E027">
    <property type="interactions" value="1988"/>
</dbReference>
<feature type="region of interest" description="Disordered" evidence="1">
    <location>
        <begin position="39"/>
        <end position="73"/>
    </location>
</feature>
<dbReference type="STRING" id="296587.C1E027"/>
<evidence type="ECO:0000259" key="3">
    <source>
        <dbReference type="PROSITE" id="PS51203"/>
    </source>
</evidence>
<dbReference type="Gene3D" id="2.60.40.790">
    <property type="match status" value="1"/>
</dbReference>
<dbReference type="Pfam" id="PF05002">
    <property type="entry name" value="SGS"/>
    <property type="match status" value="1"/>
</dbReference>
<dbReference type="InterPro" id="IPR044563">
    <property type="entry name" value="Sgt1-like"/>
</dbReference>
<gene>
    <name evidence="4" type="ORF">MICPUN_99056</name>
</gene>
<evidence type="ECO:0000256" key="1">
    <source>
        <dbReference type="SAM" id="MobiDB-lite"/>
    </source>
</evidence>
<dbReference type="OMA" id="KVHMTAD"/>
<dbReference type="GO" id="GO:0051087">
    <property type="term" value="F:protein-folding chaperone binding"/>
    <property type="evidence" value="ECO:0007669"/>
    <property type="project" value="InterPro"/>
</dbReference>
<evidence type="ECO:0008006" key="6">
    <source>
        <dbReference type="Google" id="ProtNLM"/>
    </source>
</evidence>
<accession>C1E027</accession>
<feature type="domain" description="CS" evidence="3">
    <location>
        <begin position="70"/>
        <end position="162"/>
    </location>
</feature>
<sequence length="280" mass="30514">MCFERGAQLDGSGAKVYGEWIKKCDDLILVAIESAVPKEDRAADAPNPKNPRVDIPHASAAPHAPADPPAPRYKHQWYQSLSHVTLEVLAKNVKPDDASFQIDADRVRVSVANEDDPTDPYVLDLKLFGEVLPAQCKTSVGVAKLEVRLKKAEDAQWGDIVEGSGGASGAATAAKTVAAAPPARPAYPSSKAAQKKTVTDWDKLERELEKEEEDELSGDAALNAMFQKIYKNANEETRRAMNKSFQESAGTVLSTNWDDIGKKKTEVQPPEGMEAKKYEI</sequence>
<dbReference type="InterPro" id="IPR007699">
    <property type="entry name" value="SGS_dom"/>
</dbReference>
<proteinExistence type="predicted"/>
<dbReference type="eggNOG" id="KOG1309">
    <property type="taxonomic scope" value="Eukaryota"/>
</dbReference>
<dbReference type="AlphaFoldDB" id="C1E027"/>
<dbReference type="PROSITE" id="PS51048">
    <property type="entry name" value="SGS"/>
    <property type="match status" value="1"/>
</dbReference>
<dbReference type="RefSeq" id="XP_002499969.1">
    <property type="nucleotide sequence ID" value="XM_002499923.1"/>
</dbReference>
<dbReference type="SUPFAM" id="SSF49764">
    <property type="entry name" value="HSP20-like chaperones"/>
    <property type="match status" value="1"/>
</dbReference>
<keyword evidence="5" id="KW-1185">Reference proteome</keyword>
<evidence type="ECO:0000259" key="2">
    <source>
        <dbReference type="PROSITE" id="PS51048"/>
    </source>
</evidence>
<dbReference type="InterPro" id="IPR007052">
    <property type="entry name" value="CS_dom"/>
</dbReference>
<dbReference type="PANTHER" id="PTHR45862">
    <property type="entry name" value="PROTEIN SGT1 HOMOLOG"/>
    <property type="match status" value="1"/>
</dbReference>
<name>C1E027_MICCC</name>